<name>A0A220A4U9_SINCU</name>
<proteinExistence type="evidence at transcript level"/>
<comment type="catalytic activity">
    <reaction evidence="6">
        <text>hydrogencarbonate + H(+) = CO2 + H2O</text>
        <dbReference type="Rhea" id="RHEA:10748"/>
        <dbReference type="ChEBI" id="CHEBI:15377"/>
        <dbReference type="ChEBI" id="CHEBI:15378"/>
        <dbReference type="ChEBI" id="CHEBI:16526"/>
        <dbReference type="ChEBI" id="CHEBI:17544"/>
        <dbReference type="EC" id="4.2.1.1"/>
    </reaction>
</comment>
<dbReference type="PROSITE" id="PS51144">
    <property type="entry name" value="ALPHA_CA_2"/>
    <property type="match status" value="1"/>
</dbReference>
<evidence type="ECO:0000256" key="1">
    <source>
        <dbReference type="ARBA" id="ARBA00004613"/>
    </source>
</evidence>
<keyword evidence="4 6" id="KW-0479">Metal-binding</keyword>
<comment type="subcellular location">
    <subcellularLocation>
        <location evidence="1">Secreted</location>
    </subcellularLocation>
</comment>
<dbReference type="Pfam" id="PF00194">
    <property type="entry name" value="Carb_anhydrase"/>
    <property type="match status" value="1"/>
</dbReference>
<organism evidence="8">
    <name type="scientific">Sinohyriopsis cumingii</name>
    <name type="common">Triangle sail mussel</name>
    <name type="synonym">Hyriopsis cumingii</name>
    <dbReference type="NCBI Taxonomy" id="165450"/>
    <lineage>
        <taxon>Eukaryota</taxon>
        <taxon>Metazoa</taxon>
        <taxon>Spiralia</taxon>
        <taxon>Lophotrochozoa</taxon>
        <taxon>Mollusca</taxon>
        <taxon>Bivalvia</taxon>
        <taxon>Autobranchia</taxon>
        <taxon>Heteroconchia</taxon>
        <taxon>Palaeoheterodonta</taxon>
        <taxon>Unionida</taxon>
        <taxon>Unionoidea</taxon>
        <taxon>Unionidae</taxon>
        <taxon>Gonideinae</taxon>
        <taxon>Sinohyriopsis</taxon>
    </lineage>
</organism>
<dbReference type="PANTHER" id="PTHR18952:SF208">
    <property type="entry name" value="CARBONIC ANHYDRASE XA-RELATED"/>
    <property type="match status" value="1"/>
</dbReference>
<dbReference type="EC" id="4.2.1.1" evidence="6"/>
<dbReference type="InterPro" id="IPR023561">
    <property type="entry name" value="Carbonic_anhydrase_a-class"/>
</dbReference>
<dbReference type="BRENDA" id="4.2.1.1">
    <property type="organism ID" value="14687"/>
</dbReference>
<dbReference type="PANTHER" id="PTHR18952">
    <property type="entry name" value="CARBONIC ANHYDRASE"/>
    <property type="match status" value="1"/>
</dbReference>
<evidence type="ECO:0000256" key="3">
    <source>
        <dbReference type="ARBA" id="ARBA00022525"/>
    </source>
</evidence>
<keyword evidence="6" id="KW-0456">Lyase</keyword>
<dbReference type="GO" id="GO:0005576">
    <property type="term" value="C:extracellular region"/>
    <property type="evidence" value="ECO:0007669"/>
    <property type="project" value="UniProtKB-SubCell"/>
</dbReference>
<keyword evidence="5 6" id="KW-0862">Zinc</keyword>
<dbReference type="SMR" id="A0A220A4U9"/>
<accession>A0A220A4U9</accession>
<feature type="chain" id="PRO_5025095244" description="Carbonic anhydrase" evidence="6">
    <location>
        <begin position="19"/>
        <end position="350"/>
    </location>
</feature>
<comment type="cofactor">
    <cofactor evidence="6">
        <name>Zn(2+)</name>
        <dbReference type="ChEBI" id="CHEBI:29105"/>
    </cofactor>
</comment>
<evidence type="ECO:0000256" key="5">
    <source>
        <dbReference type="ARBA" id="ARBA00022833"/>
    </source>
</evidence>
<dbReference type="InterPro" id="IPR001148">
    <property type="entry name" value="CA_dom"/>
</dbReference>
<dbReference type="GO" id="GO:0006730">
    <property type="term" value="P:one-carbon metabolic process"/>
    <property type="evidence" value="ECO:0007669"/>
    <property type="project" value="TreeGrafter"/>
</dbReference>
<sequence length="350" mass="39688">MVVATVILLLACAAVSNCVGPDIYSDSGNPVETCHVNWTYDRTNKTHGSFCWDMFAPTCDGERQSPINIETKKVTFMFFDPKYQRNTNTLTGHIKMAERAPKFMIDKKKSSFILSGIPFHSDKRFRLMQFHMHFHEVNVKGSEHRVDCEGHDGELHFVHEEISSMNDARTSNNNAGTRNANKVVLAIFVTIDEKENKTYPGLGPFFDNLKNAVICGTDKVSGESETFTVGPLEFLTTPGNLYSYEGSLTTPTCNETVTWLVRHTPVTVSRAHFEELLKLKWENTKISVHGNVRPPFPMNDRKVYTNFKVRNEKNNENHNGNNNNENNGPTCTEWYESRVCGTESDDDDDN</sequence>
<dbReference type="InterPro" id="IPR018338">
    <property type="entry name" value="Carbonic_anhydrase_a-class_CS"/>
</dbReference>
<dbReference type="EMBL" id="KX181539">
    <property type="protein sequence ID" value="ARG42317.1"/>
    <property type="molecule type" value="mRNA"/>
</dbReference>
<feature type="domain" description="Alpha-carbonic anhydrase" evidence="7">
    <location>
        <begin position="36"/>
        <end position="307"/>
    </location>
</feature>
<dbReference type="GO" id="GO:0004089">
    <property type="term" value="F:carbonate dehydratase activity"/>
    <property type="evidence" value="ECO:0007669"/>
    <property type="project" value="UniProtKB-UniRule"/>
</dbReference>
<feature type="signal peptide" evidence="6">
    <location>
        <begin position="1"/>
        <end position="18"/>
    </location>
</feature>
<dbReference type="GO" id="GO:0008270">
    <property type="term" value="F:zinc ion binding"/>
    <property type="evidence" value="ECO:0007669"/>
    <property type="project" value="UniProtKB-UniRule"/>
</dbReference>
<dbReference type="SMART" id="SM01057">
    <property type="entry name" value="Carb_anhydrase"/>
    <property type="match status" value="1"/>
</dbReference>
<dbReference type="InterPro" id="IPR036398">
    <property type="entry name" value="CA_dom_sf"/>
</dbReference>
<dbReference type="CDD" id="cd00326">
    <property type="entry name" value="alpha_CA"/>
    <property type="match status" value="1"/>
</dbReference>
<dbReference type="Gene3D" id="3.10.200.10">
    <property type="entry name" value="Alpha carbonic anhydrase"/>
    <property type="match status" value="1"/>
</dbReference>
<comment type="function">
    <text evidence="6">Reversible hydration of carbon dioxide.</text>
</comment>
<protein>
    <recommendedName>
        <fullName evidence="6">Carbonic anhydrase</fullName>
        <ecNumber evidence="6">4.2.1.1</ecNumber>
    </recommendedName>
</protein>
<evidence type="ECO:0000259" key="7">
    <source>
        <dbReference type="PROSITE" id="PS51144"/>
    </source>
</evidence>
<comment type="similarity">
    <text evidence="2 6">Belongs to the alpha-carbonic anhydrase family.</text>
</comment>
<evidence type="ECO:0000256" key="6">
    <source>
        <dbReference type="RuleBase" id="RU367011"/>
    </source>
</evidence>
<keyword evidence="3" id="KW-0964">Secreted</keyword>
<evidence type="ECO:0000256" key="2">
    <source>
        <dbReference type="ARBA" id="ARBA00010718"/>
    </source>
</evidence>
<dbReference type="AlphaFoldDB" id="A0A220A4U9"/>
<dbReference type="SUPFAM" id="SSF51069">
    <property type="entry name" value="Carbonic anhydrase"/>
    <property type="match status" value="1"/>
</dbReference>
<dbReference type="PROSITE" id="PS00162">
    <property type="entry name" value="ALPHA_CA_1"/>
    <property type="match status" value="1"/>
</dbReference>
<reference evidence="8" key="1">
    <citation type="submission" date="2016-05" db="EMBL/GenBank/DDBJ databases">
        <authorList>
            <person name="Lavstsen T."/>
            <person name="Jespersen J.S."/>
        </authorList>
    </citation>
    <scope>NUCLEOTIDE SEQUENCE</scope>
</reference>
<evidence type="ECO:0000256" key="4">
    <source>
        <dbReference type="ARBA" id="ARBA00022723"/>
    </source>
</evidence>
<gene>
    <name evidence="8" type="primary">CA3</name>
</gene>
<keyword evidence="6" id="KW-0732">Signal</keyword>
<evidence type="ECO:0000313" key="8">
    <source>
        <dbReference type="EMBL" id="ARG42317.1"/>
    </source>
</evidence>